<feature type="transmembrane region" description="Helical" evidence="1">
    <location>
        <begin position="261"/>
        <end position="280"/>
    </location>
</feature>
<feature type="transmembrane region" description="Helical" evidence="1">
    <location>
        <begin position="292"/>
        <end position="317"/>
    </location>
</feature>
<evidence type="ECO:0000256" key="1">
    <source>
        <dbReference type="SAM" id="Phobius"/>
    </source>
</evidence>
<protein>
    <submittedName>
        <fullName evidence="2">Uncharacterized protein</fullName>
    </submittedName>
</protein>
<accession>A0A7W9S483</accession>
<evidence type="ECO:0000313" key="2">
    <source>
        <dbReference type="EMBL" id="MBB6013464.1"/>
    </source>
</evidence>
<keyword evidence="1" id="KW-0472">Membrane</keyword>
<keyword evidence="3" id="KW-1185">Reference proteome</keyword>
<name>A0A7W9S483_9HYPH</name>
<sequence length="428" mass="47679">MMPETRRLVPRVTDVELLSFFSNAASSIGAPSFSVLEFGGASPFQVETGDIPDDYGETAVLRIAKAEVYHLRFRIVLDRQSTDQGDAALFDTLIIENTAAEGSQPRQGVEPKAIRDIQDLVASTFGKDDEKVSGLFRNPKLFRDLLASHHRQNVQLQKTVLTVGEQAAAARVALEQEFSRRRATLDDEQRREDAAREDALKAKLATLSEKENALTAREKELDDRSNTHARRELHRDLKNKIAQRADSLRVTPETIANRRPIHLAVMAASSGLVALIFFFTSQADLSSQGSGATLSIIAGAKPLTLTIALLGLIAWYLRWMNRWFERYADAEFQLKQFDLDIDRASWVVETALEWKLSQDRPMPEHLLETISRNLFSKSEKDESADIHPADYLASAILGRASNVNLKVPGGEISLTGKDIGKLKKDQLS</sequence>
<comment type="caution">
    <text evidence="2">The sequence shown here is derived from an EMBL/GenBank/DDBJ whole genome shotgun (WGS) entry which is preliminary data.</text>
</comment>
<keyword evidence="1" id="KW-1133">Transmembrane helix</keyword>
<reference evidence="2 3" key="1">
    <citation type="submission" date="2020-08" db="EMBL/GenBank/DDBJ databases">
        <title>Genomic Encyclopedia of Type Strains, Phase IV (KMG-IV): sequencing the most valuable type-strain genomes for metagenomic binning, comparative biology and taxonomic classification.</title>
        <authorList>
            <person name="Goeker M."/>
        </authorList>
    </citation>
    <scope>NUCLEOTIDE SEQUENCE [LARGE SCALE GENOMIC DNA]</scope>
    <source>
        <strain evidence="2 3">DSM 11099</strain>
    </source>
</reference>
<evidence type="ECO:0000313" key="3">
    <source>
        <dbReference type="Proteomes" id="UP000533306"/>
    </source>
</evidence>
<keyword evidence="1" id="KW-0812">Transmembrane</keyword>
<organism evidence="2 3">
    <name type="scientific">Aquamicrobium lusatiense</name>
    <dbReference type="NCBI Taxonomy" id="89772"/>
    <lineage>
        <taxon>Bacteria</taxon>
        <taxon>Pseudomonadati</taxon>
        <taxon>Pseudomonadota</taxon>
        <taxon>Alphaproteobacteria</taxon>
        <taxon>Hyphomicrobiales</taxon>
        <taxon>Phyllobacteriaceae</taxon>
        <taxon>Aquamicrobium</taxon>
    </lineage>
</organism>
<gene>
    <name evidence="2" type="ORF">HNR59_002853</name>
</gene>
<dbReference type="AlphaFoldDB" id="A0A7W9S483"/>
<dbReference type="Proteomes" id="UP000533306">
    <property type="component" value="Unassembled WGS sequence"/>
</dbReference>
<dbReference type="RefSeq" id="WP_183831671.1">
    <property type="nucleotide sequence ID" value="NZ_JACHEU010000002.1"/>
</dbReference>
<dbReference type="EMBL" id="JACHEU010000002">
    <property type="protein sequence ID" value="MBB6013464.1"/>
    <property type="molecule type" value="Genomic_DNA"/>
</dbReference>
<proteinExistence type="predicted"/>